<dbReference type="Gene3D" id="3.90.1750.20">
    <property type="entry name" value="Putative Large Serine Recombinase, Chain B, Domain 2"/>
    <property type="match status" value="1"/>
</dbReference>
<dbReference type="InterPro" id="IPR011109">
    <property type="entry name" value="DNA_bind_recombinase_dom"/>
</dbReference>
<dbReference type="InterPro" id="IPR036162">
    <property type="entry name" value="Resolvase-like_N_sf"/>
</dbReference>
<protein>
    <submittedName>
        <fullName evidence="5">Recombinase family protein</fullName>
    </submittedName>
</protein>
<dbReference type="EMBL" id="JAYXUG010000001">
    <property type="protein sequence ID" value="MEC6830477.1"/>
    <property type="molecule type" value="Genomic_DNA"/>
</dbReference>
<dbReference type="InterPro" id="IPR050639">
    <property type="entry name" value="SSR_resolvase"/>
</dbReference>
<dbReference type="PANTHER" id="PTHR30461">
    <property type="entry name" value="DNA-INVERTASE FROM LAMBDOID PROPHAGE"/>
    <property type="match status" value="1"/>
</dbReference>
<dbReference type="SMART" id="SM00857">
    <property type="entry name" value="Resolvase"/>
    <property type="match status" value="1"/>
</dbReference>
<evidence type="ECO:0000256" key="1">
    <source>
        <dbReference type="ARBA" id="ARBA00023125"/>
    </source>
</evidence>
<dbReference type="PROSITE" id="PS51737">
    <property type="entry name" value="RECOMBINASE_DNA_BIND"/>
    <property type="match status" value="1"/>
</dbReference>
<name>A0ABU6L3D6_9GAMM</name>
<keyword evidence="6" id="KW-1185">Reference proteome</keyword>
<reference evidence="5 6" key="1">
    <citation type="submission" date="2024-01" db="EMBL/GenBank/DDBJ databases">
        <title>Active colonisers of the gastrointestinal tract of Atlantic salmon farmed in a warm water region.</title>
        <authorList>
            <person name="Bowman J.P."/>
        </authorList>
    </citation>
    <scope>NUCLEOTIDE SEQUENCE [LARGE SCALE GENOMIC DNA]</scope>
    <source>
        <strain evidence="5 6">S3MW1</strain>
    </source>
</reference>
<dbReference type="Gene3D" id="3.40.50.1390">
    <property type="entry name" value="Resolvase, N-terminal catalytic domain"/>
    <property type="match status" value="1"/>
</dbReference>
<dbReference type="Pfam" id="PF07508">
    <property type="entry name" value="Recombinase"/>
    <property type="match status" value="1"/>
</dbReference>
<evidence type="ECO:0000259" key="4">
    <source>
        <dbReference type="PROSITE" id="PS51737"/>
    </source>
</evidence>
<dbReference type="PANTHER" id="PTHR30461:SF2">
    <property type="entry name" value="SERINE RECOMBINASE PINE-RELATED"/>
    <property type="match status" value="1"/>
</dbReference>
<dbReference type="InterPro" id="IPR038109">
    <property type="entry name" value="DNA_bind_recomb_sf"/>
</dbReference>
<feature type="domain" description="Recombinase" evidence="4">
    <location>
        <begin position="172"/>
        <end position="294"/>
    </location>
</feature>
<keyword evidence="1" id="KW-0238">DNA-binding</keyword>
<dbReference type="CDD" id="cd00338">
    <property type="entry name" value="Ser_Recombinase"/>
    <property type="match status" value="1"/>
</dbReference>
<gene>
    <name evidence="5" type="ORF">VXS06_01705</name>
</gene>
<feature type="domain" description="Resolvase/invertase-type recombinase catalytic" evidence="3">
    <location>
        <begin position="3"/>
        <end position="160"/>
    </location>
</feature>
<dbReference type="InterPro" id="IPR006119">
    <property type="entry name" value="Resolv_N"/>
</dbReference>
<proteinExistence type="predicted"/>
<evidence type="ECO:0000313" key="6">
    <source>
        <dbReference type="Proteomes" id="UP001306119"/>
    </source>
</evidence>
<organism evidence="5 6">
    <name type="scientific">Photobacterium toruni</name>
    <dbReference type="NCBI Taxonomy" id="1935446"/>
    <lineage>
        <taxon>Bacteria</taxon>
        <taxon>Pseudomonadati</taxon>
        <taxon>Pseudomonadota</taxon>
        <taxon>Gammaproteobacteria</taxon>
        <taxon>Vibrionales</taxon>
        <taxon>Vibrionaceae</taxon>
        <taxon>Photobacterium</taxon>
    </lineage>
</organism>
<sequence length="527" mass="59524">MNKLFSYQRFSTSIQFDGDSLRRQTEAARAYAEQHDLDYQDKTFSDLGVSGYKAKKRSGLEALLEAVKNGSIAGGDVIFLENLDRITRKGFQDTNELIKQIVSTGVVLHVQSDNLTLDKSSLNDFTSIMRVALMADLAWKESEKKSQRLLETKGQKRLRAIEHNEAQARKLPFWIDYNKTTSQYQFNDLAKIVRRIVFERLSGKSDRVIINGLNNDGIMTPRGSRWYENSIRNIYTHKAVYGAYQTMRTVRSDPTDHTTARIVLDKLVLNHYPAIMSPEDFESIQPIAGVRSGNHGSHNHLRRITRCMRCGEPVGKKLSKHSNGNAYVQWFCMGIKNTGVLKCDQPTFKDLDQVIFKITKHLKRVRSSSIDAEQKLIHETIAQKEMALSEIQQAIMGGVGVTALIATSIELEKEIDNLRSEITIDYGDKDYDLLSESVGDAVAWNILAVKLIKSINVDYITNPKRIGMGKDHGSYRVVINQSNGYTISAVVSGVDKIDYKDLNIIMSDTHDIASISPNLHEWELDQG</sequence>
<dbReference type="Proteomes" id="UP001306119">
    <property type="component" value="Unassembled WGS sequence"/>
</dbReference>
<dbReference type="PROSITE" id="PS51736">
    <property type="entry name" value="RECOMBINASES_3"/>
    <property type="match status" value="1"/>
</dbReference>
<dbReference type="SUPFAM" id="SSF53041">
    <property type="entry name" value="Resolvase-like"/>
    <property type="match status" value="1"/>
</dbReference>
<accession>A0ABU6L3D6</accession>
<evidence type="ECO:0000256" key="2">
    <source>
        <dbReference type="ARBA" id="ARBA00023172"/>
    </source>
</evidence>
<dbReference type="Pfam" id="PF00239">
    <property type="entry name" value="Resolvase"/>
    <property type="match status" value="1"/>
</dbReference>
<keyword evidence="2" id="KW-0233">DNA recombination</keyword>
<evidence type="ECO:0000313" key="5">
    <source>
        <dbReference type="EMBL" id="MEC6830477.1"/>
    </source>
</evidence>
<dbReference type="RefSeq" id="WP_327773883.1">
    <property type="nucleotide sequence ID" value="NZ_JAYXUG010000001.1"/>
</dbReference>
<comment type="caution">
    <text evidence="5">The sequence shown here is derived from an EMBL/GenBank/DDBJ whole genome shotgun (WGS) entry which is preliminary data.</text>
</comment>
<evidence type="ECO:0000259" key="3">
    <source>
        <dbReference type="PROSITE" id="PS51736"/>
    </source>
</evidence>